<evidence type="ECO:0000256" key="3">
    <source>
        <dbReference type="ARBA" id="ARBA00022603"/>
    </source>
</evidence>
<evidence type="ECO:0000256" key="1">
    <source>
        <dbReference type="ARBA" id="ARBA00004953"/>
    </source>
</evidence>
<accession>A0ABV7KXA1</accession>
<evidence type="ECO:0000256" key="2">
    <source>
        <dbReference type="ARBA" id="ARBA00022573"/>
    </source>
</evidence>
<dbReference type="InterPro" id="IPR035996">
    <property type="entry name" value="4pyrrol_Methylase_sf"/>
</dbReference>
<proteinExistence type="predicted"/>
<dbReference type="Gene3D" id="3.40.1010.10">
    <property type="entry name" value="Cobalt-precorrin-4 Transmethylase, Domain 1"/>
    <property type="match status" value="1"/>
</dbReference>
<comment type="caution">
    <text evidence="7">The sequence shown here is derived from an EMBL/GenBank/DDBJ whole genome shotgun (WGS) entry which is preliminary data.</text>
</comment>
<keyword evidence="2" id="KW-0169">Cobalamin biosynthesis</keyword>
<dbReference type="PIRSF" id="PIRSF036428">
    <property type="entry name" value="CobL"/>
    <property type="match status" value="1"/>
</dbReference>
<keyword evidence="8" id="KW-1185">Reference proteome</keyword>
<evidence type="ECO:0000256" key="5">
    <source>
        <dbReference type="ARBA" id="ARBA00022691"/>
    </source>
</evidence>
<dbReference type="InterPro" id="IPR029063">
    <property type="entry name" value="SAM-dependent_MTases_sf"/>
</dbReference>
<name>A0ABV7KXA1_9PROT</name>
<evidence type="ECO:0000259" key="6">
    <source>
        <dbReference type="Pfam" id="PF00590"/>
    </source>
</evidence>
<reference evidence="8" key="1">
    <citation type="journal article" date="2019" name="Int. J. Syst. Evol. Microbiol.">
        <title>The Global Catalogue of Microorganisms (GCM) 10K type strain sequencing project: providing services to taxonomists for standard genome sequencing and annotation.</title>
        <authorList>
            <consortium name="The Broad Institute Genomics Platform"/>
            <consortium name="The Broad Institute Genome Sequencing Center for Infectious Disease"/>
            <person name="Wu L."/>
            <person name="Ma J."/>
        </authorList>
    </citation>
    <scope>NUCLEOTIDE SEQUENCE [LARGE SCALE GENOMIC DNA]</scope>
    <source>
        <strain evidence="8">KCTC 42964</strain>
    </source>
</reference>
<dbReference type="SUPFAM" id="SSF53790">
    <property type="entry name" value="Tetrapyrrole methylase"/>
    <property type="match status" value="1"/>
</dbReference>
<dbReference type="InterPro" id="IPR014008">
    <property type="entry name" value="Cbl_synth_MTase_CbiT"/>
</dbReference>
<keyword evidence="4" id="KW-0808">Transferase</keyword>
<dbReference type="PANTHER" id="PTHR43182">
    <property type="entry name" value="COBALT-PRECORRIN-6B C(15)-METHYLTRANSFERASE (DECARBOXYLATING)"/>
    <property type="match status" value="1"/>
</dbReference>
<dbReference type="Gene3D" id="3.40.50.150">
    <property type="entry name" value="Vaccinia Virus protein VP39"/>
    <property type="match status" value="1"/>
</dbReference>
<dbReference type="CDD" id="cd11644">
    <property type="entry name" value="Precorrin-6Y-MT"/>
    <property type="match status" value="1"/>
</dbReference>
<dbReference type="PANTHER" id="PTHR43182:SF1">
    <property type="entry name" value="COBALT-PRECORRIN-7 C(5)-METHYLTRANSFERASE"/>
    <property type="match status" value="1"/>
</dbReference>
<dbReference type="InterPro" id="IPR050714">
    <property type="entry name" value="Cobalamin_biosynth_MTase"/>
</dbReference>
<evidence type="ECO:0000313" key="7">
    <source>
        <dbReference type="EMBL" id="MFC3227008.1"/>
    </source>
</evidence>
<dbReference type="Pfam" id="PF00590">
    <property type="entry name" value="TP_methylase"/>
    <property type="match status" value="1"/>
</dbReference>
<dbReference type="InterPro" id="IPR014777">
    <property type="entry name" value="4pyrrole_Mease_sub1"/>
</dbReference>
<dbReference type="InterPro" id="IPR012818">
    <property type="entry name" value="CbiE"/>
</dbReference>
<dbReference type="RefSeq" id="WP_379899170.1">
    <property type="nucleotide sequence ID" value="NZ_JBHRTR010000019.1"/>
</dbReference>
<organism evidence="7 8">
    <name type="scientific">Marinibaculum pumilum</name>
    <dbReference type="NCBI Taxonomy" id="1766165"/>
    <lineage>
        <taxon>Bacteria</taxon>
        <taxon>Pseudomonadati</taxon>
        <taxon>Pseudomonadota</taxon>
        <taxon>Alphaproteobacteria</taxon>
        <taxon>Rhodospirillales</taxon>
        <taxon>Rhodospirillaceae</taxon>
        <taxon>Marinibaculum</taxon>
    </lineage>
</organism>
<sequence>MAERGMDGAAGSPWLTIIGLGEDGLDGLGLASRQALERAELVFGGPRHLTLVGAGDRGRPWPVPFSVAPVMAARGRAVAVLASGDPFWHGAGASLTATLDAAEWVAHPVASTFSLAAARLGWPLADCLCRAVHAAPFEILLRDLTAGARLICLVRDGAAVGELAAWLTGQGFGPSRLTVMEALGGPRERLRGTTAAGFDLAEIAAPVAVAVAAEGGAGLPHCPGLPDALFEHDGQITKRAMRALTLSALAPRPGERLWDIGAGAGSVGIEWLLAARGTTVSAVESQAERAERIGRNAARFGVADRLAVTVATAPAGLDDLPPPQAVFVGGGAGPELLDRLWALIPAGTRLVANAVTLESEALLADWSARAGGQLLRIGLAEAAPLGRKRGWQPARPVVQWSTTK</sequence>
<dbReference type="NCBIfam" id="TIGR02467">
    <property type="entry name" value="CbiE"/>
    <property type="match status" value="1"/>
</dbReference>
<dbReference type="EMBL" id="JBHRTR010000019">
    <property type="protein sequence ID" value="MFC3227008.1"/>
    <property type="molecule type" value="Genomic_DNA"/>
</dbReference>
<keyword evidence="3" id="KW-0489">Methyltransferase</keyword>
<dbReference type="InterPro" id="IPR006365">
    <property type="entry name" value="Cbl_synth_CobL"/>
</dbReference>
<evidence type="ECO:0000313" key="8">
    <source>
        <dbReference type="Proteomes" id="UP001595528"/>
    </source>
</evidence>
<keyword evidence="5" id="KW-0949">S-adenosyl-L-methionine</keyword>
<comment type="pathway">
    <text evidence="1">Cofactor biosynthesis; adenosylcobalamin biosynthesis.</text>
</comment>
<dbReference type="InterPro" id="IPR000878">
    <property type="entry name" value="4pyrrol_Mease"/>
</dbReference>
<gene>
    <name evidence="7" type="primary">cbiE</name>
    <name evidence="7" type="ORF">ACFOGJ_07200</name>
</gene>
<dbReference type="NCBIfam" id="TIGR02469">
    <property type="entry name" value="CbiT"/>
    <property type="match status" value="1"/>
</dbReference>
<feature type="domain" description="Tetrapyrrole methylase" evidence="6">
    <location>
        <begin position="15"/>
        <end position="195"/>
    </location>
</feature>
<protein>
    <submittedName>
        <fullName evidence="7">Precorrin-6y C5,15-methyltransferase (Decarboxylating) subunit CbiE</fullName>
    </submittedName>
</protein>
<evidence type="ECO:0000256" key="4">
    <source>
        <dbReference type="ARBA" id="ARBA00022679"/>
    </source>
</evidence>
<dbReference type="SUPFAM" id="SSF53335">
    <property type="entry name" value="S-adenosyl-L-methionine-dependent methyltransferases"/>
    <property type="match status" value="1"/>
</dbReference>
<dbReference type="Proteomes" id="UP001595528">
    <property type="component" value="Unassembled WGS sequence"/>
</dbReference>